<protein>
    <recommendedName>
        <fullName evidence="4">Transposase</fullName>
    </recommendedName>
</protein>
<dbReference type="RefSeq" id="WP_356713274.1">
    <property type="nucleotide sequence ID" value="NZ_JBEXIP010000074.1"/>
</dbReference>
<feature type="region of interest" description="Disordered" evidence="1">
    <location>
        <begin position="1"/>
        <end position="23"/>
    </location>
</feature>
<dbReference type="EMBL" id="JBEXIP010000074">
    <property type="protein sequence ID" value="MET8438866.1"/>
    <property type="molecule type" value="Genomic_DNA"/>
</dbReference>
<name>A0ABV2ULZ7_9ACTN</name>
<keyword evidence="3" id="KW-1185">Reference proteome</keyword>
<evidence type="ECO:0000313" key="2">
    <source>
        <dbReference type="EMBL" id="MET8438866.1"/>
    </source>
</evidence>
<accession>A0ABV2ULZ7</accession>
<evidence type="ECO:0000313" key="3">
    <source>
        <dbReference type="Proteomes" id="UP001550044"/>
    </source>
</evidence>
<proteinExistence type="predicted"/>
<reference evidence="2 3" key="1">
    <citation type="submission" date="2024-06" db="EMBL/GenBank/DDBJ databases">
        <title>The Natural Products Discovery Center: Release of the First 8490 Sequenced Strains for Exploring Actinobacteria Biosynthetic Diversity.</title>
        <authorList>
            <person name="Kalkreuter E."/>
            <person name="Kautsar S.A."/>
            <person name="Yang D."/>
            <person name="Bader C.D."/>
            <person name="Teijaro C.N."/>
            <person name="Fluegel L."/>
            <person name="Davis C.M."/>
            <person name="Simpson J.R."/>
            <person name="Lauterbach L."/>
            <person name="Steele A.D."/>
            <person name="Gui C."/>
            <person name="Meng S."/>
            <person name="Li G."/>
            <person name="Viehrig K."/>
            <person name="Ye F."/>
            <person name="Su P."/>
            <person name="Kiefer A.F."/>
            <person name="Nichols A."/>
            <person name="Cepeda A.J."/>
            <person name="Yan W."/>
            <person name="Fan B."/>
            <person name="Jiang Y."/>
            <person name="Adhikari A."/>
            <person name="Zheng C.-J."/>
            <person name="Schuster L."/>
            <person name="Cowan T.M."/>
            <person name="Smanski M.J."/>
            <person name="Chevrette M.G."/>
            <person name="De Carvalho L.P.S."/>
            <person name="Shen B."/>
        </authorList>
    </citation>
    <scope>NUCLEOTIDE SEQUENCE [LARGE SCALE GENOMIC DNA]</scope>
    <source>
        <strain evidence="2 3">NPDC005137</strain>
    </source>
</reference>
<evidence type="ECO:0000256" key="1">
    <source>
        <dbReference type="SAM" id="MobiDB-lite"/>
    </source>
</evidence>
<comment type="caution">
    <text evidence="2">The sequence shown here is derived from an EMBL/GenBank/DDBJ whole genome shotgun (WGS) entry which is preliminary data.</text>
</comment>
<evidence type="ECO:0008006" key="4">
    <source>
        <dbReference type="Google" id="ProtNLM"/>
    </source>
</evidence>
<gene>
    <name evidence="2" type="ORF">ABZV61_40610</name>
</gene>
<organism evidence="2 3">
    <name type="scientific">Streptomyces sp. 900116325</name>
    <dbReference type="NCBI Taxonomy" id="3154295"/>
    <lineage>
        <taxon>Bacteria</taxon>
        <taxon>Bacillati</taxon>
        <taxon>Actinomycetota</taxon>
        <taxon>Actinomycetes</taxon>
        <taxon>Kitasatosporales</taxon>
        <taxon>Streptomycetaceae</taxon>
        <taxon>Streptomyces</taxon>
    </lineage>
</organism>
<sequence>MAWPTPATPVVGRQGTSRPATTRPLTAMRGKLRGYMWCEDAWGDNASAALT</sequence>
<feature type="compositionally biased region" description="Polar residues" evidence="1">
    <location>
        <begin position="14"/>
        <end position="23"/>
    </location>
</feature>
<dbReference type="Proteomes" id="UP001550044">
    <property type="component" value="Unassembled WGS sequence"/>
</dbReference>